<evidence type="ECO:0000256" key="9">
    <source>
        <dbReference type="SAM" id="MobiDB-lite"/>
    </source>
</evidence>
<dbReference type="InterPro" id="IPR002423">
    <property type="entry name" value="Cpn60/GroEL/TCP-1"/>
</dbReference>
<feature type="compositionally biased region" description="Low complexity" evidence="9">
    <location>
        <begin position="1340"/>
        <end position="1363"/>
    </location>
</feature>
<dbReference type="Pfam" id="PF01504">
    <property type="entry name" value="PIP5K"/>
    <property type="match status" value="2"/>
</dbReference>
<evidence type="ECO:0000259" key="10">
    <source>
        <dbReference type="PROSITE" id="PS51455"/>
    </source>
</evidence>
<evidence type="ECO:0000256" key="3">
    <source>
        <dbReference type="ARBA" id="ARBA00022741"/>
    </source>
</evidence>
<dbReference type="SMART" id="SM00330">
    <property type="entry name" value="PIPKc"/>
    <property type="match status" value="1"/>
</dbReference>
<sequence>MCHLPVKSNEQMKTGNGNHVEADNGKTDESCKLRQVNPELGPTEKNGSTFYAAPVISSSSSLSTSDSFASSCSESSVEVYPNGREYQDEDGSNGHVERSSSASSVNGIDGSDGATYKNHKEGKDCSTLTDVEITGTNDSPEVISDHGETADGPLDEDNETSHSLDDEIHAQIWMPPEAENEEDDREDCVTTLDDDDDEFGDGTKWGKPSYLNSCEEGFYRSSQFKEEKQKAMEEVMNGKFRSLVNKMLKSVGVANSERDGESWVDIVTSLAWQAASFLKPDAIEGKTMDPTGYVKVKCIATGSHSQSQLIKGLVFKKNAAHKHMPTKFNNAKLLLIRGMLGQSSGLSSFNSMIPQDKNILKKDNLTDNLKPLIENLEACNPNVILVEKSVSRDVLEAIHKMGMTLIFDMKLHRLERVARCTGSPILSADIMLSQKLKQCDSFYIEKFIEEHAHVVDGEKKPRKTLMFIEGCPTRLGCTILLKGSHSEELKRIKCVVQCAVVMAYHFVLENSFLLDQKAMFSTILDGVANLLPTSQQPARIGSFNSIACHSETTAPTASGYDFYEGVSESVEKSNALLANQQLTFGGNFNSTASSYEMDIPICNGFHEDGSFHMEESTSKTSPPCGLDIPISNGDGFLKGGPPNMNLALEGKSKKPYEPHVAATSSGMSSISASLRKVIGESLPLVTPAAYQSMCTYIDLNERESDVRASVTDGVVPVEVPFRCDTEEKDYSNEEKFLNSESQLLAANSRATEHEREAVGDSEDCIPCKDEISSVLDSESILVLMSSRNASRGTVCEQSHFSHIKFYRNFDVPLGKFLRDNLLNQSLVCKTCGQLPEAHFYYYAHHNKQLTIRVKHLPNKIRLSGESDGKLWMWSRCGKCKLGNGKTKSTKRVLISGAARSLSFGKFLELSFSSDSSFDRFSSCGHSLHRDFLHFFGLGPMVAIFRYSPVATYTVSVPHQKLEFDNSIKDEWLKKETVNVYTKGMLVFTEVANYLKKIKSRFSGITLNIGGSRKEFSDIEEMVSVERNEFEENIKSIYIDNGRSVRNLLSLNQVRRVLLFEAWVWCQRLQLLHSSDLAGAAATSPDDTIQGILDSNQNTDCENKTTQATADDCIDNAWINGAKIISNDGHKASENGADIEVQVEIVSGSDEQLTNEIPHKNIAETVSSSQDFLNPENLPTDPLATNESGLADTVPMHSNNNEVIITDQDVSSFAEKNASEKAVSSQVFNFEKSKGWVWNPFSEILRDLLTLENSLKFKPHHPLDFMPAVSQVILEEGSRLQIRLSDDNYCVLDYEGEISSIIACALALMEDLPTSPENLDEVARREKYNTDRYAEGPVGLPRAASAPSPHWSSSVSSDSDAIHPSPSMSLESRLSSFDGLNLLDSLVSFGALHPEVPLGIEKYFGKGKYSVTCMYEREFRGLRNRCCPSELDYIASLSRCRIWDAKGGKSKSFFAKTLDDRLIIKEIKKTEFESFMEFAPDYFSYMNESFDKGNQTCLAKILGIYQVTIRQTKSGKEMKHDLMVMENLSFGRNITRQYDLKGALHARFAAAADGSGDVLLDQNFVIDMNASPIYVGQKAKRLLQRAVWNDTTFLNSINVMDYSLLVGVDQQRRELVCGIIDYLRQYTWDKQLETWVKSSLVVPRNQLPTIISPKEYKKRFRKFMDTHFLTVPDHWCSHRSSNPCKLCGIQDYDSPRVRHEKNEELDGI</sequence>
<dbReference type="PANTHER" id="PTHR45748:SF4">
    <property type="entry name" value="1-PHOSPHATIDYLINOSITOL-3-PHOSPHATE 5-KINASE FAB1D-RELATED"/>
    <property type="match status" value="1"/>
</dbReference>
<dbReference type="GO" id="GO:0000285">
    <property type="term" value="F:1-phosphatidylinositol-3-phosphate 5-kinase activity"/>
    <property type="evidence" value="ECO:0007669"/>
    <property type="project" value="UniProtKB-EC"/>
</dbReference>
<feature type="compositionally biased region" description="Low complexity" evidence="9">
    <location>
        <begin position="57"/>
        <end position="76"/>
    </location>
</feature>
<evidence type="ECO:0000256" key="4">
    <source>
        <dbReference type="ARBA" id="ARBA00022777"/>
    </source>
</evidence>
<accession>A0AAD3TLK4</accession>
<dbReference type="EC" id="2.7.1.150" evidence="1"/>
<dbReference type="InterPro" id="IPR002498">
    <property type="entry name" value="PInositol-4-P-4/5-kinase_core"/>
</dbReference>
<keyword evidence="12" id="KW-1185">Reference proteome</keyword>
<dbReference type="Pfam" id="PF00118">
    <property type="entry name" value="Cpn60_TCP1"/>
    <property type="match status" value="1"/>
</dbReference>
<evidence type="ECO:0000256" key="6">
    <source>
        <dbReference type="ARBA" id="ARBA00023464"/>
    </source>
</evidence>
<evidence type="ECO:0000313" key="11">
    <source>
        <dbReference type="EMBL" id="GMH31339.1"/>
    </source>
</evidence>
<feature type="region of interest" description="Disordered" evidence="9">
    <location>
        <begin position="1332"/>
        <end position="1363"/>
    </location>
</feature>
<feature type="region of interest" description="Disordered" evidence="9">
    <location>
        <begin position="1"/>
        <end position="122"/>
    </location>
</feature>
<evidence type="ECO:0000256" key="2">
    <source>
        <dbReference type="ARBA" id="ARBA00022679"/>
    </source>
</evidence>
<dbReference type="PROSITE" id="PS51455">
    <property type="entry name" value="PIPK"/>
    <property type="match status" value="1"/>
</dbReference>
<dbReference type="EMBL" id="BSYO01000040">
    <property type="protein sequence ID" value="GMH31339.1"/>
    <property type="molecule type" value="Genomic_DNA"/>
</dbReference>
<dbReference type="GO" id="GO:0046854">
    <property type="term" value="P:phosphatidylinositol phosphate biosynthetic process"/>
    <property type="evidence" value="ECO:0007669"/>
    <property type="project" value="TreeGrafter"/>
</dbReference>
<name>A0AAD3TLK4_NEPGR</name>
<comment type="caution">
    <text evidence="11">The sequence shown here is derived from an EMBL/GenBank/DDBJ whole genome shotgun (WGS) entry which is preliminary data.</text>
</comment>
<comment type="subunit">
    <text evidence="6">Component of the PI(3,5)P2 regulatory complex at least composed of ATG18, SAC/FIG4, FAB1 and VAC14.</text>
</comment>
<evidence type="ECO:0000256" key="8">
    <source>
        <dbReference type="PROSITE-ProRule" id="PRU00781"/>
    </source>
</evidence>
<dbReference type="InterPro" id="IPR027483">
    <property type="entry name" value="PInositol-4-P-4/5-kinase_C_sf"/>
</dbReference>
<dbReference type="Proteomes" id="UP001279734">
    <property type="component" value="Unassembled WGS sequence"/>
</dbReference>
<dbReference type="Gene3D" id="3.30.800.10">
    <property type="entry name" value="Phosphatidylinositol Phosphate Kinase II Beta"/>
    <property type="match status" value="1"/>
</dbReference>
<dbReference type="InterPro" id="IPR044769">
    <property type="entry name" value="PIKfyve_PIPKc"/>
</dbReference>
<proteinExistence type="predicted"/>
<reference evidence="11" key="1">
    <citation type="submission" date="2023-05" db="EMBL/GenBank/DDBJ databases">
        <title>Nepenthes gracilis genome sequencing.</title>
        <authorList>
            <person name="Fukushima K."/>
        </authorList>
    </citation>
    <scope>NUCLEOTIDE SEQUENCE</scope>
    <source>
        <strain evidence="11">SING2019-196</strain>
    </source>
</reference>
<evidence type="ECO:0000313" key="12">
    <source>
        <dbReference type="Proteomes" id="UP001279734"/>
    </source>
</evidence>
<dbReference type="GO" id="GO:0005524">
    <property type="term" value="F:ATP binding"/>
    <property type="evidence" value="ECO:0007669"/>
    <property type="project" value="UniProtKB-UniRule"/>
</dbReference>
<dbReference type="Gene3D" id="3.30.810.10">
    <property type="entry name" value="2-Layer Sandwich"/>
    <property type="match status" value="1"/>
</dbReference>
<dbReference type="PANTHER" id="PTHR45748">
    <property type="entry name" value="1-PHOSPHATIDYLINOSITOL 3-PHOSPHATE 5-KINASE-RELATED"/>
    <property type="match status" value="1"/>
</dbReference>
<dbReference type="Gene3D" id="3.50.7.10">
    <property type="entry name" value="GroEL"/>
    <property type="match status" value="1"/>
</dbReference>
<dbReference type="FunFam" id="3.30.800.10:FF:000007">
    <property type="entry name" value="Putative 1-phosphatidylinositol-4-phosphate 5-kinase/ zinc ion binding family"/>
    <property type="match status" value="1"/>
</dbReference>
<keyword evidence="4 8" id="KW-0418">Kinase</keyword>
<protein>
    <recommendedName>
        <fullName evidence="1">1-phosphatidylinositol-3-phosphate 5-kinase</fullName>
        <ecNumber evidence="1">2.7.1.150</ecNumber>
    </recommendedName>
    <alternativeName>
        <fullName evidence="7">Phosphatidylinositol 3-phosphate 5-kinase type III</fullName>
    </alternativeName>
</protein>
<evidence type="ECO:0000256" key="1">
    <source>
        <dbReference type="ARBA" id="ARBA00012009"/>
    </source>
</evidence>
<feature type="compositionally biased region" description="Basic and acidic residues" evidence="9">
    <location>
        <begin position="20"/>
        <end position="32"/>
    </location>
</feature>
<dbReference type="CDD" id="cd03334">
    <property type="entry name" value="Fab1_TCP"/>
    <property type="match status" value="1"/>
</dbReference>
<evidence type="ECO:0000256" key="5">
    <source>
        <dbReference type="ARBA" id="ARBA00022840"/>
    </source>
</evidence>
<dbReference type="CDD" id="cd17300">
    <property type="entry name" value="PIPKc_PIKfyve"/>
    <property type="match status" value="1"/>
</dbReference>
<dbReference type="SUPFAM" id="SSF52029">
    <property type="entry name" value="GroEL apical domain-like"/>
    <property type="match status" value="1"/>
</dbReference>
<keyword evidence="2 8" id="KW-0808">Transferase</keyword>
<gene>
    <name evidence="11" type="ORF">Nepgr_033182</name>
</gene>
<dbReference type="FunFam" id="3.30.810.10:FF:000001">
    <property type="entry name" value="1-phosphatidylinositol 3-phosphate 5-kinase FAB1"/>
    <property type="match status" value="1"/>
</dbReference>
<feature type="compositionally biased region" description="Polar residues" evidence="9">
    <location>
        <begin position="8"/>
        <end position="17"/>
    </location>
</feature>
<keyword evidence="3 8" id="KW-0547">Nucleotide-binding</keyword>
<dbReference type="SUPFAM" id="SSF56104">
    <property type="entry name" value="SAICAR synthase-like"/>
    <property type="match status" value="1"/>
</dbReference>
<keyword evidence="5 8" id="KW-0067">ATP-binding</keyword>
<dbReference type="FunFam" id="3.50.7.10:FF:000007">
    <property type="entry name" value="1-phosphatidylinositol 3-phosphate 5-kinase isoform X1"/>
    <property type="match status" value="1"/>
</dbReference>
<evidence type="ECO:0000256" key="7">
    <source>
        <dbReference type="ARBA" id="ARBA00077223"/>
    </source>
</evidence>
<dbReference type="GO" id="GO:0010008">
    <property type="term" value="C:endosome membrane"/>
    <property type="evidence" value="ECO:0007669"/>
    <property type="project" value="TreeGrafter"/>
</dbReference>
<dbReference type="InterPro" id="IPR027409">
    <property type="entry name" value="GroEL-like_apical_dom_sf"/>
</dbReference>
<feature type="domain" description="PIPK" evidence="10">
    <location>
        <begin position="1337"/>
        <end position="1667"/>
    </location>
</feature>
<feature type="region of interest" description="Disordered" evidence="9">
    <location>
        <begin position="135"/>
        <end position="161"/>
    </location>
</feature>
<organism evidence="11 12">
    <name type="scientific">Nepenthes gracilis</name>
    <name type="common">Slender pitcher plant</name>
    <dbReference type="NCBI Taxonomy" id="150966"/>
    <lineage>
        <taxon>Eukaryota</taxon>
        <taxon>Viridiplantae</taxon>
        <taxon>Streptophyta</taxon>
        <taxon>Embryophyta</taxon>
        <taxon>Tracheophyta</taxon>
        <taxon>Spermatophyta</taxon>
        <taxon>Magnoliopsida</taxon>
        <taxon>eudicotyledons</taxon>
        <taxon>Gunneridae</taxon>
        <taxon>Pentapetalae</taxon>
        <taxon>Caryophyllales</taxon>
        <taxon>Nepenthaceae</taxon>
        <taxon>Nepenthes</taxon>
    </lineage>
</organism>
<dbReference type="InterPro" id="IPR027484">
    <property type="entry name" value="PInositol-4-P-5-kinase_N"/>
</dbReference>